<keyword evidence="3" id="KW-0804">Transcription</keyword>
<keyword evidence="2" id="KW-0238">DNA-binding</keyword>
<keyword evidence="7" id="KW-1185">Reference proteome</keyword>
<evidence type="ECO:0000313" key="6">
    <source>
        <dbReference type="EMBL" id="MCM5681284.1"/>
    </source>
</evidence>
<reference evidence="6" key="1">
    <citation type="submission" date="2022-05" db="EMBL/GenBank/DDBJ databases">
        <title>Schlegelella sp. nov., isolated from mangrove soil.</title>
        <authorList>
            <person name="Liu Y."/>
            <person name="Ge X."/>
            <person name="Liu W."/>
        </authorList>
    </citation>
    <scope>NUCLEOTIDE SEQUENCE</scope>
    <source>
        <strain evidence="6">S2-27</strain>
    </source>
</reference>
<dbReference type="CDD" id="cd07377">
    <property type="entry name" value="WHTH_GntR"/>
    <property type="match status" value="1"/>
</dbReference>
<evidence type="ECO:0000256" key="4">
    <source>
        <dbReference type="SAM" id="MobiDB-lite"/>
    </source>
</evidence>
<gene>
    <name evidence="6" type="ORF">M8A51_17295</name>
</gene>
<dbReference type="Gene3D" id="3.40.50.2300">
    <property type="match status" value="2"/>
</dbReference>
<dbReference type="EMBL" id="JAMKFE010000011">
    <property type="protein sequence ID" value="MCM5681284.1"/>
    <property type="molecule type" value="Genomic_DNA"/>
</dbReference>
<dbReference type="RefSeq" id="WP_251779771.1">
    <property type="nucleotide sequence ID" value="NZ_JAMKFE010000011.1"/>
</dbReference>
<keyword evidence="1" id="KW-0805">Transcription regulation</keyword>
<dbReference type="InterPro" id="IPR036388">
    <property type="entry name" value="WH-like_DNA-bd_sf"/>
</dbReference>
<dbReference type="Pfam" id="PF00392">
    <property type="entry name" value="GntR"/>
    <property type="match status" value="1"/>
</dbReference>
<dbReference type="PROSITE" id="PS50949">
    <property type="entry name" value="HTH_GNTR"/>
    <property type="match status" value="1"/>
</dbReference>
<dbReference type="InterPro" id="IPR036390">
    <property type="entry name" value="WH_DNA-bd_sf"/>
</dbReference>
<proteinExistence type="predicted"/>
<protein>
    <submittedName>
        <fullName evidence="6">GntR family transcriptional regulator</fullName>
    </submittedName>
</protein>
<dbReference type="InterPro" id="IPR000524">
    <property type="entry name" value="Tscrpt_reg_HTH_GntR"/>
</dbReference>
<evidence type="ECO:0000256" key="1">
    <source>
        <dbReference type="ARBA" id="ARBA00023015"/>
    </source>
</evidence>
<feature type="region of interest" description="Disordered" evidence="4">
    <location>
        <begin position="65"/>
        <end position="84"/>
    </location>
</feature>
<evidence type="ECO:0000259" key="5">
    <source>
        <dbReference type="PROSITE" id="PS50949"/>
    </source>
</evidence>
<comment type="caution">
    <text evidence="6">The sequence shown here is derived from an EMBL/GenBank/DDBJ whole genome shotgun (WGS) entry which is preliminary data.</text>
</comment>
<name>A0ABT0YS89_9BURK</name>
<feature type="domain" description="HTH gntR-type" evidence="5">
    <location>
        <begin position="1"/>
        <end position="68"/>
    </location>
</feature>
<evidence type="ECO:0000256" key="3">
    <source>
        <dbReference type="ARBA" id="ARBA00023163"/>
    </source>
</evidence>
<dbReference type="Proteomes" id="UP001165541">
    <property type="component" value="Unassembled WGS sequence"/>
</dbReference>
<dbReference type="SMART" id="SM00345">
    <property type="entry name" value="HTH_GNTR"/>
    <property type="match status" value="1"/>
</dbReference>
<evidence type="ECO:0000313" key="7">
    <source>
        <dbReference type="Proteomes" id="UP001165541"/>
    </source>
</evidence>
<sequence length="370" mass="40213">MQSPEQELGRFLEALAGEARPGDRLPPIRELMRRFGASQVLVQRAFHDLKTRGLIESQVGRGTYFRGEGRATSPDETAHGAEPLPRAAATRSVLLLRRSISIARGRVLVEGLHRRFASEGHPVLEVSYTDSEHARTVLKALPSFDACVVQSTYRTLPIDLLAPLRDKCRVLAVDGAALVGADVEAVGTEWGEPLAQAVATLQRAGHRSIAYASTAQPFLATQLGRRRFQHLRESLADVTLHDISVPLMPDERYAETLVNQLKAMADAAGRLPISALVAWGIEDGAAFRSLLADAGITVPGALSVVLLGRTDLHNEHAGFFDVVGCSVADQVEMLYQAIQERWAEPSAPYGVRFTPVRRLSGASVVPPSRR</sequence>
<accession>A0ABT0YS89</accession>
<dbReference type="SUPFAM" id="SSF46785">
    <property type="entry name" value="Winged helix' DNA-binding domain"/>
    <property type="match status" value="1"/>
</dbReference>
<organism evidence="6 7">
    <name type="scientific">Caldimonas mangrovi</name>
    <dbReference type="NCBI Taxonomy" id="2944811"/>
    <lineage>
        <taxon>Bacteria</taxon>
        <taxon>Pseudomonadati</taxon>
        <taxon>Pseudomonadota</taxon>
        <taxon>Betaproteobacteria</taxon>
        <taxon>Burkholderiales</taxon>
        <taxon>Sphaerotilaceae</taxon>
        <taxon>Caldimonas</taxon>
    </lineage>
</organism>
<dbReference type="Gene3D" id="1.10.10.10">
    <property type="entry name" value="Winged helix-like DNA-binding domain superfamily/Winged helix DNA-binding domain"/>
    <property type="match status" value="1"/>
</dbReference>
<evidence type="ECO:0000256" key="2">
    <source>
        <dbReference type="ARBA" id="ARBA00023125"/>
    </source>
</evidence>